<feature type="domain" description="HTH lysR-type" evidence="5">
    <location>
        <begin position="19"/>
        <end position="76"/>
    </location>
</feature>
<evidence type="ECO:0000313" key="7">
    <source>
        <dbReference type="Proteomes" id="UP000002651"/>
    </source>
</evidence>
<evidence type="ECO:0000256" key="1">
    <source>
        <dbReference type="ARBA" id="ARBA00009437"/>
    </source>
</evidence>
<keyword evidence="7" id="KW-1185">Reference proteome</keyword>
<name>G4P1L3_BACS4</name>
<dbReference type="InterPro" id="IPR036388">
    <property type="entry name" value="WH-like_DNA-bd_sf"/>
</dbReference>
<proteinExistence type="inferred from homology"/>
<dbReference type="STRING" id="1052585.GYO_3972"/>
<dbReference type="InterPro" id="IPR036390">
    <property type="entry name" value="WH_DNA-bd_sf"/>
</dbReference>
<accession>G4P1L3</accession>
<evidence type="ECO:0000259" key="5">
    <source>
        <dbReference type="PROSITE" id="PS50931"/>
    </source>
</evidence>
<organism evidence="6 7">
    <name type="scientific">Bacillus spizizenii (strain DSM 15029 / JCM 12233 / NBRC 101239 / NRRL B-23049 / TU-B-10)</name>
    <name type="common">Bacillus subtilis subsp. spizizenii</name>
    <dbReference type="NCBI Taxonomy" id="1052585"/>
    <lineage>
        <taxon>Bacteria</taxon>
        <taxon>Bacillati</taxon>
        <taxon>Bacillota</taxon>
        <taxon>Bacilli</taxon>
        <taxon>Bacillales</taxon>
        <taxon>Bacillaceae</taxon>
        <taxon>Bacillus</taxon>
    </lineage>
</organism>
<dbReference type="InterPro" id="IPR005119">
    <property type="entry name" value="LysR_subst-bd"/>
</dbReference>
<sequence length="311" mass="35265">MIILINSIGKTDLERKRQVELKQLITFVTAAEHVNFTLTAKMLNYAQSSITSQIKSLEEEIGTPLFERLGKRLILTESGKTFKSYAEKIITLTEEAKMAANQVRETTGTLKIGATESQCTYRLPPIIKEFKHAFPQVKLIFKPYISNEQAKEQLLQGQLDITFILDVNRPDDTLHIESLIQDEIKMVAANDHLFPADLPVTLKDLQNETLLLTEDGCSYRTLFENTLHDSGVYPNKLEFVSIEAIKQCVMAGLGIGILPEMTVKDDIAAGRMKELNWQSDCPVFTQLAWHKDKWMSAPLKAFIDLTRKTFK</sequence>
<evidence type="ECO:0000256" key="3">
    <source>
        <dbReference type="ARBA" id="ARBA00023125"/>
    </source>
</evidence>
<dbReference type="Proteomes" id="UP000002651">
    <property type="component" value="Chromosome"/>
</dbReference>
<dbReference type="GO" id="GO:0000976">
    <property type="term" value="F:transcription cis-regulatory region binding"/>
    <property type="evidence" value="ECO:0007669"/>
    <property type="project" value="TreeGrafter"/>
</dbReference>
<dbReference type="Gene3D" id="3.40.190.290">
    <property type="match status" value="1"/>
</dbReference>
<dbReference type="SUPFAM" id="SSF46785">
    <property type="entry name" value="Winged helix' DNA-binding domain"/>
    <property type="match status" value="1"/>
</dbReference>
<reference evidence="6 7" key="1">
    <citation type="journal article" date="2012" name="J. Bacteriol.">
        <title>Whole-genome sequences of Bacillus subtilis and close relatives.</title>
        <authorList>
            <person name="Earl A.M."/>
            <person name="Eppinger M."/>
            <person name="Fricke W.F."/>
            <person name="Rosovitz M.J."/>
            <person name="Rasko D.A."/>
            <person name="Daugherty S."/>
            <person name="Losick R."/>
            <person name="Kolter R."/>
            <person name="Ravel J."/>
        </authorList>
    </citation>
    <scope>NUCLEOTIDE SEQUENCE [LARGE SCALE GENOMIC DNA]</scope>
    <source>
        <strain evidence="7">DSM 15029 / JCM 12233 / NBRC 101239 / NRRL B-23049 / TU-B-10</strain>
    </source>
</reference>
<dbReference type="PANTHER" id="PTHR30126">
    <property type="entry name" value="HTH-TYPE TRANSCRIPTIONAL REGULATOR"/>
    <property type="match status" value="1"/>
</dbReference>
<dbReference type="PANTHER" id="PTHR30126:SF100">
    <property type="entry name" value="LYSR-FAMILY TRANSCRIPTIONAL REGULATOR"/>
    <property type="match status" value="1"/>
</dbReference>
<dbReference type="PRINTS" id="PR00039">
    <property type="entry name" value="HTHLYSR"/>
</dbReference>
<keyword evidence="2" id="KW-0805">Transcription regulation</keyword>
<dbReference type="Pfam" id="PF00126">
    <property type="entry name" value="HTH_1"/>
    <property type="match status" value="1"/>
</dbReference>
<dbReference type="KEGG" id="bst:GYO_3972"/>
<keyword evidence="3" id="KW-0238">DNA-binding</keyword>
<dbReference type="HOGENOM" id="CLU_039613_6_1_9"/>
<gene>
    <name evidence="6" type="ordered locus">GYO_3972</name>
</gene>
<evidence type="ECO:0000256" key="4">
    <source>
        <dbReference type="ARBA" id="ARBA00023163"/>
    </source>
</evidence>
<evidence type="ECO:0000256" key="2">
    <source>
        <dbReference type="ARBA" id="ARBA00023015"/>
    </source>
</evidence>
<protein>
    <submittedName>
        <fullName evidence="6">Transcriptional regulator, LysR family</fullName>
    </submittedName>
</protein>
<keyword evidence="4" id="KW-0804">Transcription</keyword>
<dbReference type="InterPro" id="IPR000847">
    <property type="entry name" value="LysR_HTH_N"/>
</dbReference>
<dbReference type="EMBL" id="CP002905">
    <property type="protein sequence ID" value="AEP88542.1"/>
    <property type="molecule type" value="Genomic_DNA"/>
</dbReference>
<dbReference type="Gene3D" id="1.10.10.10">
    <property type="entry name" value="Winged helix-like DNA-binding domain superfamily/Winged helix DNA-binding domain"/>
    <property type="match status" value="1"/>
</dbReference>
<dbReference type="PROSITE" id="PS50931">
    <property type="entry name" value="HTH_LYSR"/>
    <property type="match status" value="1"/>
</dbReference>
<dbReference type="CDD" id="cd05466">
    <property type="entry name" value="PBP2_LTTR_substrate"/>
    <property type="match status" value="1"/>
</dbReference>
<dbReference type="AlphaFoldDB" id="G4P1L3"/>
<comment type="similarity">
    <text evidence="1">Belongs to the LysR transcriptional regulatory family.</text>
</comment>
<evidence type="ECO:0000313" key="6">
    <source>
        <dbReference type="EMBL" id="AEP88542.1"/>
    </source>
</evidence>
<dbReference type="GO" id="GO:0003700">
    <property type="term" value="F:DNA-binding transcription factor activity"/>
    <property type="evidence" value="ECO:0007669"/>
    <property type="project" value="InterPro"/>
</dbReference>
<dbReference type="SUPFAM" id="SSF53850">
    <property type="entry name" value="Periplasmic binding protein-like II"/>
    <property type="match status" value="1"/>
</dbReference>
<dbReference type="Pfam" id="PF03466">
    <property type="entry name" value="LysR_substrate"/>
    <property type="match status" value="1"/>
</dbReference>